<evidence type="ECO:0008006" key="3">
    <source>
        <dbReference type="Google" id="ProtNLM"/>
    </source>
</evidence>
<dbReference type="AlphaFoldDB" id="A0A498KAT4"/>
<reference evidence="1 2" key="1">
    <citation type="submission" date="2018-10" db="EMBL/GenBank/DDBJ databases">
        <title>A high-quality apple genome assembly.</title>
        <authorList>
            <person name="Hu J."/>
        </authorList>
    </citation>
    <scope>NUCLEOTIDE SEQUENCE [LARGE SCALE GENOMIC DNA]</scope>
    <source>
        <strain evidence="2">cv. HFTH1</strain>
        <tissue evidence="1">Young leaf</tissue>
    </source>
</reference>
<evidence type="ECO:0000313" key="1">
    <source>
        <dbReference type="EMBL" id="RXI05450.1"/>
    </source>
</evidence>
<name>A0A498KAT4_MALDO</name>
<protein>
    <recommendedName>
        <fullName evidence="3">Histone deacetylase</fullName>
    </recommendedName>
</protein>
<accession>A0A498KAT4</accession>
<gene>
    <name evidence="1" type="ORF">DVH24_006707</name>
</gene>
<dbReference type="STRING" id="3750.A0A498KAT4"/>
<proteinExistence type="predicted"/>
<comment type="caution">
    <text evidence="1">The sequence shown here is derived from an EMBL/GenBank/DDBJ whole genome shotgun (WGS) entry which is preliminary data.</text>
</comment>
<evidence type="ECO:0000313" key="2">
    <source>
        <dbReference type="Proteomes" id="UP000290289"/>
    </source>
</evidence>
<dbReference type="Proteomes" id="UP000290289">
    <property type="component" value="Chromosome 2"/>
</dbReference>
<sequence length="147" mass="17108">MEKSAKKRKISVFKLWVLSDFTIVGSRFSSDFTICQKTQAFGVLQMLIYYSLRTLCLGATKYAKETVMRRILPMKVRVMIIDLDAHQGNSSETDFTNESKDYQARRYIDQKVEVGQFTCTLLMKDRKDSFNMEHRDVIRVLAGLLFI</sequence>
<dbReference type="EMBL" id="RDQH01000328">
    <property type="protein sequence ID" value="RXI05450.1"/>
    <property type="molecule type" value="Genomic_DNA"/>
</dbReference>
<organism evidence="1 2">
    <name type="scientific">Malus domestica</name>
    <name type="common">Apple</name>
    <name type="synonym">Pyrus malus</name>
    <dbReference type="NCBI Taxonomy" id="3750"/>
    <lineage>
        <taxon>Eukaryota</taxon>
        <taxon>Viridiplantae</taxon>
        <taxon>Streptophyta</taxon>
        <taxon>Embryophyta</taxon>
        <taxon>Tracheophyta</taxon>
        <taxon>Spermatophyta</taxon>
        <taxon>Magnoliopsida</taxon>
        <taxon>eudicotyledons</taxon>
        <taxon>Gunneridae</taxon>
        <taxon>Pentapetalae</taxon>
        <taxon>rosids</taxon>
        <taxon>fabids</taxon>
        <taxon>Rosales</taxon>
        <taxon>Rosaceae</taxon>
        <taxon>Amygdaloideae</taxon>
        <taxon>Maleae</taxon>
        <taxon>Malus</taxon>
    </lineage>
</organism>
<keyword evidence="2" id="KW-1185">Reference proteome</keyword>